<comment type="PTM">
    <text evidence="11">Cleaved by autocatalysis into a large and a small subunit.</text>
</comment>
<evidence type="ECO:0000256" key="13">
    <source>
        <dbReference type="SAM" id="SignalP"/>
    </source>
</evidence>
<comment type="similarity">
    <text evidence="3 11">Belongs to the gamma-glutamyltransferase family.</text>
</comment>
<organism evidence="14 15">
    <name type="scientific">Sphingomonas rhizophila</name>
    <dbReference type="NCBI Taxonomy" id="2071607"/>
    <lineage>
        <taxon>Bacteria</taxon>
        <taxon>Pseudomonadati</taxon>
        <taxon>Pseudomonadota</taxon>
        <taxon>Alphaproteobacteria</taxon>
        <taxon>Sphingomonadales</taxon>
        <taxon>Sphingomonadaceae</taxon>
        <taxon>Sphingomonas</taxon>
    </lineage>
</organism>
<evidence type="ECO:0000256" key="9">
    <source>
        <dbReference type="PIRSR" id="PIRSR600101-1"/>
    </source>
</evidence>
<reference evidence="14 15" key="1">
    <citation type="submission" date="2020-08" db="EMBL/GenBank/DDBJ databases">
        <title>Genome sequence of Sphingomonas rhizophila KACC 19189T.</title>
        <authorList>
            <person name="Hyun D.-W."/>
            <person name="Bae J.-W."/>
        </authorList>
    </citation>
    <scope>NUCLEOTIDE SEQUENCE [LARGE SCALE GENOMIC DNA]</scope>
    <source>
        <strain evidence="14 15">KACC 19189</strain>
    </source>
</reference>
<dbReference type="PRINTS" id="PR01210">
    <property type="entry name" value="GGTRANSPTASE"/>
</dbReference>
<keyword evidence="15" id="KW-1185">Reference proteome</keyword>
<dbReference type="NCBIfam" id="TIGR00066">
    <property type="entry name" value="g_glut_trans"/>
    <property type="match status" value="1"/>
</dbReference>
<evidence type="ECO:0000256" key="3">
    <source>
        <dbReference type="ARBA" id="ARBA00009381"/>
    </source>
</evidence>
<dbReference type="InterPro" id="IPR051792">
    <property type="entry name" value="GGT_bact"/>
</dbReference>
<dbReference type="InterPro" id="IPR043138">
    <property type="entry name" value="GGT_lsub"/>
</dbReference>
<evidence type="ECO:0000256" key="5">
    <source>
        <dbReference type="ARBA" id="ARBA00022801"/>
    </source>
</evidence>
<feature type="signal peptide" evidence="13">
    <location>
        <begin position="1"/>
        <end position="23"/>
    </location>
</feature>
<dbReference type="AlphaFoldDB" id="A0A7G9SA88"/>
<dbReference type="InterPro" id="IPR029055">
    <property type="entry name" value="Ntn_hydrolases_N"/>
</dbReference>
<evidence type="ECO:0000313" key="15">
    <source>
        <dbReference type="Proteomes" id="UP000515955"/>
    </source>
</evidence>
<evidence type="ECO:0000256" key="2">
    <source>
        <dbReference type="ARBA" id="ARBA00001089"/>
    </source>
</evidence>
<dbReference type="PROSITE" id="PS51257">
    <property type="entry name" value="PROKAR_LIPOPROTEIN"/>
    <property type="match status" value="1"/>
</dbReference>
<dbReference type="EMBL" id="CP060717">
    <property type="protein sequence ID" value="QNN64763.1"/>
    <property type="molecule type" value="Genomic_DNA"/>
</dbReference>
<dbReference type="GO" id="GO:0103068">
    <property type="term" value="F:leukotriene C4 gamma-glutamyl transferase activity"/>
    <property type="evidence" value="ECO:0007669"/>
    <property type="project" value="UniProtKB-EC"/>
</dbReference>
<feature type="binding site" evidence="10">
    <location>
        <begin position="455"/>
        <end position="456"/>
    </location>
    <ligand>
        <name>L-glutamate</name>
        <dbReference type="ChEBI" id="CHEBI:29985"/>
    </ligand>
</feature>
<dbReference type="EC" id="2.3.2.2" evidence="11"/>
<evidence type="ECO:0000256" key="10">
    <source>
        <dbReference type="PIRSR" id="PIRSR600101-2"/>
    </source>
</evidence>
<evidence type="ECO:0000256" key="8">
    <source>
        <dbReference type="ARBA" id="ARBA00047417"/>
    </source>
</evidence>
<feature type="region of interest" description="Disordered" evidence="12">
    <location>
        <begin position="561"/>
        <end position="603"/>
    </location>
</feature>
<dbReference type="EC" id="3.4.19.13" evidence="11"/>
<dbReference type="InterPro" id="IPR000101">
    <property type="entry name" value="GGT_peptidase"/>
</dbReference>
<dbReference type="Proteomes" id="UP000515955">
    <property type="component" value="Chromosome"/>
</dbReference>
<evidence type="ECO:0000256" key="11">
    <source>
        <dbReference type="RuleBase" id="RU368036"/>
    </source>
</evidence>
<evidence type="ECO:0000256" key="7">
    <source>
        <dbReference type="ARBA" id="ARBA00023315"/>
    </source>
</evidence>
<protein>
    <recommendedName>
        <fullName evidence="11">Glutathione hydrolase proenzyme</fullName>
        <ecNumber evidence="11">2.3.2.2</ecNumber>
        <ecNumber evidence="11">3.4.19.13</ecNumber>
    </recommendedName>
    <component>
        <recommendedName>
            <fullName evidence="11">Glutathione hydrolase large chain</fullName>
        </recommendedName>
    </component>
    <component>
        <recommendedName>
            <fullName evidence="11">Glutathione hydrolase small chain</fullName>
        </recommendedName>
    </component>
</protein>
<accession>A0A7G9SA88</accession>
<comment type="pathway">
    <text evidence="11">Sulfur metabolism; glutathione metabolism.</text>
</comment>
<sequence>MRRFAPFIAAAFLALGGCATIPAAPVARPGVASDGVGSVSAADPRAAEAGASIIRQGGSAVDAAIATMLALNVIEPQSSGIGGGSFIVTFDAAKATVDTYNGRETAPAAAGGDWFFKDGKALTVAEAIPGGKSVGVPGNIRNAALAHQAHGKLPWLSLFQPAIALARDGFAVTPRLYASLKTYAATGALSADARALFYQPDGSPVPVGTIVRIPALAATLTQIGERGPDSFYVGPNAQAIVASVNASPVNPSRMTTGDVATFKAEHLAPVCGLYRGYRICGMGPPSSGATTVFALLKQLERFDLGALGKDNPVAWHLIAESMRLAYADRDRYLADADYVRVPLTGLLDTAYLASRSALISPDRTMANVTAGVPSGAPATALGLETVEQGTTHFVAVDRYGNVASMTSTIESPFGSGLRVGGYYLNNELTDFSLTPTGADGRPVANRVEGGKRPRSSMAPTIVFSPDGKVRLAVGAAGGATIIAQVAKAIIGVIDFNLSAREAIAMPVLFAPGDTVFVEKGSAHEAMIPALRALGHADVRTRDPSFKANAVEWVGGRWVGAADPRSEGRRRPRNAFDPASDEETRDEEDGRRWRKLRSNISPTW</sequence>
<dbReference type="GO" id="GO:0006751">
    <property type="term" value="P:glutathione catabolic process"/>
    <property type="evidence" value="ECO:0007669"/>
    <property type="project" value="UniProtKB-UniRule"/>
</dbReference>
<evidence type="ECO:0000256" key="1">
    <source>
        <dbReference type="ARBA" id="ARBA00001049"/>
    </source>
</evidence>
<feature type="region of interest" description="Disordered" evidence="12">
    <location>
        <begin position="435"/>
        <end position="459"/>
    </location>
</feature>
<dbReference type="Pfam" id="PF01019">
    <property type="entry name" value="G_glu_transpept"/>
    <property type="match status" value="1"/>
</dbReference>
<feature type="binding site" evidence="10">
    <location>
        <position position="478"/>
    </location>
    <ligand>
        <name>L-glutamate</name>
        <dbReference type="ChEBI" id="CHEBI:29985"/>
    </ligand>
</feature>
<gene>
    <name evidence="14" type="primary">ggt</name>
    <name evidence="14" type="ORF">H9L12_10960</name>
</gene>
<dbReference type="InterPro" id="IPR043137">
    <property type="entry name" value="GGT_ssub_C"/>
</dbReference>
<keyword evidence="7 11" id="KW-0012">Acyltransferase</keyword>
<keyword evidence="4 11" id="KW-0808">Transferase</keyword>
<evidence type="ECO:0000313" key="14">
    <source>
        <dbReference type="EMBL" id="QNN64763.1"/>
    </source>
</evidence>
<feature type="active site" description="Nucleophile" evidence="9">
    <location>
        <position position="390"/>
    </location>
</feature>
<feature type="binding site" evidence="10">
    <location>
        <position position="430"/>
    </location>
    <ligand>
        <name>L-glutamate</name>
        <dbReference type="ChEBI" id="CHEBI:29985"/>
    </ligand>
</feature>
<keyword evidence="11" id="KW-0317">Glutathione biosynthesis</keyword>
<keyword evidence="6 11" id="KW-0865">Zymogen</keyword>
<keyword evidence="5 11" id="KW-0378">Hydrolase</keyword>
<dbReference type="GO" id="GO:0006750">
    <property type="term" value="P:glutathione biosynthetic process"/>
    <property type="evidence" value="ECO:0007669"/>
    <property type="project" value="UniProtKB-KW"/>
</dbReference>
<keyword evidence="13" id="KW-0732">Signal</keyword>
<comment type="catalytic activity">
    <reaction evidence="2 11">
        <text>glutathione + H2O = L-cysteinylglycine + L-glutamate</text>
        <dbReference type="Rhea" id="RHEA:28807"/>
        <dbReference type="ChEBI" id="CHEBI:15377"/>
        <dbReference type="ChEBI" id="CHEBI:29985"/>
        <dbReference type="ChEBI" id="CHEBI:57925"/>
        <dbReference type="ChEBI" id="CHEBI:61694"/>
        <dbReference type="EC" id="3.4.19.13"/>
    </reaction>
</comment>
<dbReference type="PANTHER" id="PTHR43199:SF1">
    <property type="entry name" value="GLUTATHIONE HYDROLASE PROENZYME"/>
    <property type="match status" value="1"/>
</dbReference>
<comment type="catalytic activity">
    <reaction evidence="1 11">
        <text>an S-substituted glutathione + H2O = an S-substituted L-cysteinylglycine + L-glutamate</text>
        <dbReference type="Rhea" id="RHEA:59468"/>
        <dbReference type="ChEBI" id="CHEBI:15377"/>
        <dbReference type="ChEBI" id="CHEBI:29985"/>
        <dbReference type="ChEBI" id="CHEBI:90779"/>
        <dbReference type="ChEBI" id="CHEBI:143103"/>
        <dbReference type="EC" id="3.4.19.13"/>
    </reaction>
</comment>
<name>A0A7G9SA88_9SPHN</name>
<evidence type="ECO:0000256" key="4">
    <source>
        <dbReference type="ARBA" id="ARBA00022679"/>
    </source>
</evidence>
<comment type="catalytic activity">
    <reaction evidence="8 11">
        <text>an N-terminal (5-L-glutamyl)-[peptide] + an alpha-amino acid = 5-L-glutamyl amino acid + an N-terminal L-alpha-aminoacyl-[peptide]</text>
        <dbReference type="Rhea" id="RHEA:23904"/>
        <dbReference type="Rhea" id="RHEA-COMP:9780"/>
        <dbReference type="Rhea" id="RHEA-COMP:9795"/>
        <dbReference type="ChEBI" id="CHEBI:77644"/>
        <dbReference type="ChEBI" id="CHEBI:78597"/>
        <dbReference type="ChEBI" id="CHEBI:78599"/>
        <dbReference type="ChEBI" id="CHEBI:78608"/>
        <dbReference type="EC" id="2.3.2.2"/>
    </reaction>
</comment>
<comment type="subunit">
    <text evidence="11">This enzyme consists of two polypeptide chains, which are synthesized in precursor form from a single polypeptide.</text>
</comment>
<dbReference type="Gene3D" id="1.10.246.130">
    <property type="match status" value="1"/>
</dbReference>
<dbReference type="SUPFAM" id="SSF56235">
    <property type="entry name" value="N-terminal nucleophile aminohydrolases (Ntn hydrolases)"/>
    <property type="match status" value="1"/>
</dbReference>
<dbReference type="Gene3D" id="3.60.20.40">
    <property type="match status" value="1"/>
</dbReference>
<feature type="chain" id="PRO_5028923139" description="Glutathione hydrolase proenzyme" evidence="13">
    <location>
        <begin position="24"/>
        <end position="603"/>
    </location>
</feature>
<dbReference type="RefSeq" id="WP_187541762.1">
    <property type="nucleotide sequence ID" value="NZ_CP060717.1"/>
</dbReference>
<dbReference type="KEGG" id="srhi:H9L12_10960"/>
<feature type="binding site" evidence="10">
    <location>
        <position position="103"/>
    </location>
    <ligand>
        <name>L-glutamate</name>
        <dbReference type="ChEBI" id="CHEBI:29985"/>
    </ligand>
</feature>
<proteinExistence type="inferred from homology"/>
<dbReference type="GO" id="GO:0036374">
    <property type="term" value="F:glutathione hydrolase activity"/>
    <property type="evidence" value="ECO:0007669"/>
    <property type="project" value="UniProtKB-UniRule"/>
</dbReference>
<dbReference type="PANTHER" id="PTHR43199">
    <property type="entry name" value="GLUTATHIONE HYDROLASE"/>
    <property type="match status" value="1"/>
</dbReference>
<evidence type="ECO:0000256" key="6">
    <source>
        <dbReference type="ARBA" id="ARBA00023145"/>
    </source>
</evidence>
<evidence type="ECO:0000256" key="12">
    <source>
        <dbReference type="SAM" id="MobiDB-lite"/>
    </source>
</evidence>
<dbReference type="UniPathway" id="UPA00204"/>